<sequence>MQKIKKEGESMKNDINKNMEMMKKVIEEKKAKSSMQKNNRRASIHGTQSPSSGNGGGLVGKNNRGQ</sequence>
<protein>
    <submittedName>
        <fullName evidence="2">Uncharacterized protein</fullName>
    </submittedName>
</protein>
<evidence type="ECO:0000256" key="1">
    <source>
        <dbReference type="SAM" id="MobiDB-lite"/>
    </source>
</evidence>
<accession>A0ABS6BXI4</accession>
<dbReference type="EMBL" id="JAHLDV010000057">
    <property type="protein sequence ID" value="MBU3161315.1"/>
    <property type="molecule type" value="Genomic_DNA"/>
</dbReference>
<dbReference type="Proteomes" id="UP000776252">
    <property type="component" value="Unassembled WGS sequence"/>
</dbReference>
<comment type="caution">
    <text evidence="2">The sequence shown here is derived from an EMBL/GenBank/DDBJ whole genome shotgun (WGS) entry which is preliminary data.</text>
</comment>
<feature type="region of interest" description="Disordered" evidence="1">
    <location>
        <begin position="27"/>
        <end position="66"/>
    </location>
</feature>
<dbReference type="RefSeq" id="WP_216151126.1">
    <property type="nucleotide sequence ID" value="NZ_JAHLDV010000057.1"/>
</dbReference>
<organism evidence="2 3">
    <name type="scientific">Clostridium frigoris</name>
    <dbReference type="NCBI Taxonomy" id="205327"/>
    <lineage>
        <taxon>Bacteria</taxon>
        <taxon>Bacillati</taxon>
        <taxon>Bacillota</taxon>
        <taxon>Clostridia</taxon>
        <taxon>Eubacteriales</taxon>
        <taxon>Clostridiaceae</taxon>
        <taxon>Clostridium</taxon>
    </lineage>
</organism>
<keyword evidence="3" id="KW-1185">Reference proteome</keyword>
<evidence type="ECO:0000313" key="3">
    <source>
        <dbReference type="Proteomes" id="UP000776252"/>
    </source>
</evidence>
<evidence type="ECO:0000313" key="2">
    <source>
        <dbReference type="EMBL" id="MBU3161315.1"/>
    </source>
</evidence>
<proteinExistence type="predicted"/>
<name>A0ABS6BXI4_9CLOT</name>
<gene>
    <name evidence="2" type="ORF">KPL37_16515</name>
</gene>
<reference evidence="2 3" key="1">
    <citation type="submission" date="2021-06" db="EMBL/GenBank/DDBJ databases">
        <title>Clostridia strains as spoilage organisms.</title>
        <authorList>
            <person name="Wambui J."/>
            <person name="Stephan R."/>
            <person name="Stevens M.J.A."/>
        </authorList>
    </citation>
    <scope>NUCLEOTIDE SEQUENCE [LARGE SCALE GENOMIC DNA]</scope>
    <source>
        <strain evidence="2 3">DSM 14204</strain>
    </source>
</reference>